<dbReference type="Proteomes" id="UP000076858">
    <property type="component" value="Unassembled WGS sequence"/>
</dbReference>
<organism evidence="2 3">
    <name type="scientific">Daphnia magna</name>
    <dbReference type="NCBI Taxonomy" id="35525"/>
    <lineage>
        <taxon>Eukaryota</taxon>
        <taxon>Metazoa</taxon>
        <taxon>Ecdysozoa</taxon>
        <taxon>Arthropoda</taxon>
        <taxon>Crustacea</taxon>
        <taxon>Branchiopoda</taxon>
        <taxon>Diplostraca</taxon>
        <taxon>Cladocera</taxon>
        <taxon>Anomopoda</taxon>
        <taxon>Daphniidae</taxon>
        <taxon>Daphnia</taxon>
    </lineage>
</organism>
<keyword evidence="1" id="KW-0472">Membrane</keyword>
<comment type="caution">
    <text evidence="2">The sequence shown here is derived from an EMBL/GenBank/DDBJ whole genome shotgun (WGS) entry which is preliminary data.</text>
</comment>
<dbReference type="AlphaFoldDB" id="A0A164RIP4"/>
<protein>
    <submittedName>
        <fullName evidence="2">Uncharacterized protein</fullName>
    </submittedName>
</protein>
<evidence type="ECO:0000256" key="1">
    <source>
        <dbReference type="SAM" id="Phobius"/>
    </source>
</evidence>
<evidence type="ECO:0000313" key="3">
    <source>
        <dbReference type="Proteomes" id="UP000076858"/>
    </source>
</evidence>
<dbReference type="EMBL" id="LRGB01002190">
    <property type="protein sequence ID" value="KZS08692.1"/>
    <property type="molecule type" value="Genomic_DNA"/>
</dbReference>
<keyword evidence="1" id="KW-0812">Transmembrane</keyword>
<reference evidence="2 3" key="1">
    <citation type="submission" date="2016-03" db="EMBL/GenBank/DDBJ databases">
        <title>EvidentialGene: Evidence-directed Construction of Genes on Genomes.</title>
        <authorList>
            <person name="Gilbert D.G."/>
            <person name="Choi J.-H."/>
            <person name="Mockaitis K."/>
            <person name="Colbourne J."/>
            <person name="Pfrender M."/>
        </authorList>
    </citation>
    <scope>NUCLEOTIDE SEQUENCE [LARGE SCALE GENOMIC DNA]</scope>
    <source>
        <strain evidence="2 3">Xinb3</strain>
        <tissue evidence="2">Complete organism</tissue>
    </source>
</reference>
<feature type="transmembrane region" description="Helical" evidence="1">
    <location>
        <begin position="34"/>
        <end position="51"/>
    </location>
</feature>
<keyword evidence="1" id="KW-1133">Transmembrane helix</keyword>
<sequence>MSCVSLASQEATNVFVNSSTCIDWAGLSLLLARRAVPCCFFVVWMLFNAILGSRKTTEKRYDIVESILSYCFFYERLYIPTFLHNQTLPPLPPPPRLPLHNDTLPLLTRVRVFWLVSSALPRLVSRCSIDSDTEQFQM</sequence>
<keyword evidence="3" id="KW-1185">Reference proteome</keyword>
<evidence type="ECO:0000313" key="2">
    <source>
        <dbReference type="EMBL" id="KZS08692.1"/>
    </source>
</evidence>
<name>A0A164RIP4_9CRUS</name>
<accession>A0A164RIP4</accession>
<gene>
    <name evidence="2" type="ORF">APZ42_027413</name>
</gene>
<proteinExistence type="predicted"/>